<dbReference type="InterPro" id="IPR002492">
    <property type="entry name" value="Transposase_Tc1-like"/>
</dbReference>
<dbReference type="GO" id="GO:0006313">
    <property type="term" value="P:DNA transposition"/>
    <property type="evidence" value="ECO:0007669"/>
    <property type="project" value="InterPro"/>
</dbReference>
<gene>
    <name evidence="2" type="ORF">X975_24305</name>
</gene>
<dbReference type="GO" id="GO:0003677">
    <property type="term" value="F:DNA binding"/>
    <property type="evidence" value="ECO:0007669"/>
    <property type="project" value="InterPro"/>
</dbReference>
<protein>
    <recommendedName>
        <fullName evidence="1">Transposase Tc1-like domain-containing protein</fullName>
    </recommendedName>
</protein>
<evidence type="ECO:0000313" key="3">
    <source>
        <dbReference type="Proteomes" id="UP000054359"/>
    </source>
</evidence>
<dbReference type="Proteomes" id="UP000054359">
    <property type="component" value="Unassembled WGS sequence"/>
</dbReference>
<evidence type="ECO:0000313" key="2">
    <source>
        <dbReference type="EMBL" id="KFM64883.1"/>
    </source>
</evidence>
<dbReference type="Pfam" id="PF01498">
    <property type="entry name" value="HTH_Tnp_Tc3_2"/>
    <property type="match status" value="1"/>
</dbReference>
<dbReference type="AlphaFoldDB" id="A0A087TIE4"/>
<dbReference type="GO" id="GO:0015074">
    <property type="term" value="P:DNA integration"/>
    <property type="evidence" value="ECO:0007669"/>
    <property type="project" value="InterPro"/>
</dbReference>
<name>A0A087TIE4_STEMI</name>
<reference evidence="2 3" key="1">
    <citation type="submission" date="2013-11" db="EMBL/GenBank/DDBJ databases">
        <title>Genome sequencing of Stegodyphus mimosarum.</title>
        <authorList>
            <person name="Bechsgaard J."/>
        </authorList>
    </citation>
    <scope>NUCLEOTIDE SEQUENCE [LARGE SCALE GENOMIC DNA]</scope>
</reference>
<sequence length="132" mass="14888">MCIVLSSTGCGIITKITSPVEDVDLDARRLPQRQTLASCCYVQNAVYHQQHDSWCRSSVAAGRPISLQTVSCRLYEAGLYTRRPVVCVPLSLSHVRVRMNLARKHRSWNQSSKATYSLRMSQCYIQTIPEGQ</sequence>
<proteinExistence type="predicted"/>
<feature type="non-terminal residue" evidence="2">
    <location>
        <position position="132"/>
    </location>
</feature>
<organism evidence="2 3">
    <name type="scientific">Stegodyphus mimosarum</name>
    <name type="common">African social velvet spider</name>
    <dbReference type="NCBI Taxonomy" id="407821"/>
    <lineage>
        <taxon>Eukaryota</taxon>
        <taxon>Metazoa</taxon>
        <taxon>Ecdysozoa</taxon>
        <taxon>Arthropoda</taxon>
        <taxon>Chelicerata</taxon>
        <taxon>Arachnida</taxon>
        <taxon>Araneae</taxon>
        <taxon>Araneomorphae</taxon>
        <taxon>Entelegynae</taxon>
        <taxon>Eresoidea</taxon>
        <taxon>Eresidae</taxon>
        <taxon>Stegodyphus</taxon>
    </lineage>
</organism>
<evidence type="ECO:0000259" key="1">
    <source>
        <dbReference type="Pfam" id="PF01498"/>
    </source>
</evidence>
<feature type="domain" description="Transposase Tc1-like" evidence="1">
    <location>
        <begin position="59"/>
        <end position="106"/>
    </location>
</feature>
<accession>A0A087TIE4</accession>
<dbReference type="OrthoDB" id="5415741at2759"/>
<keyword evidence="3" id="KW-1185">Reference proteome</keyword>
<dbReference type="EMBL" id="KK115350">
    <property type="protein sequence ID" value="KFM64883.1"/>
    <property type="molecule type" value="Genomic_DNA"/>
</dbReference>